<evidence type="ECO:0000313" key="8">
    <source>
        <dbReference type="Proteomes" id="UP000076830"/>
    </source>
</evidence>
<comment type="similarity">
    <text evidence="1">Belongs to the sigma-70 factor family. ECF subfamily.</text>
</comment>
<evidence type="ECO:0000256" key="3">
    <source>
        <dbReference type="ARBA" id="ARBA00023082"/>
    </source>
</evidence>
<accession>A0A167GRU3</accession>
<dbReference type="InterPro" id="IPR013325">
    <property type="entry name" value="RNA_pol_sigma_r2"/>
</dbReference>
<dbReference type="GO" id="GO:0003677">
    <property type="term" value="F:DNA binding"/>
    <property type="evidence" value="ECO:0007669"/>
    <property type="project" value="InterPro"/>
</dbReference>
<evidence type="ECO:0000259" key="5">
    <source>
        <dbReference type="Pfam" id="PF04542"/>
    </source>
</evidence>
<dbReference type="NCBIfam" id="TIGR02937">
    <property type="entry name" value="sigma70-ECF"/>
    <property type="match status" value="1"/>
</dbReference>
<keyword evidence="4" id="KW-0804">Transcription</keyword>
<reference evidence="7 8" key="1">
    <citation type="submission" date="2016-04" db="EMBL/GenBank/DDBJ databases">
        <title>Complete genome sequence of Dokdonella koreensis DS-123T.</title>
        <authorList>
            <person name="Kim J.F."/>
            <person name="Lee H."/>
            <person name="Kwak M.-J."/>
        </authorList>
    </citation>
    <scope>NUCLEOTIDE SEQUENCE [LARGE SCALE GENOMIC DNA]</scope>
    <source>
        <strain evidence="7 8">DS-123</strain>
    </source>
</reference>
<dbReference type="PANTHER" id="PTHR43133">
    <property type="entry name" value="RNA POLYMERASE ECF-TYPE SIGMA FACTO"/>
    <property type="match status" value="1"/>
</dbReference>
<dbReference type="SUPFAM" id="SSF88946">
    <property type="entry name" value="Sigma2 domain of RNA polymerase sigma factors"/>
    <property type="match status" value="1"/>
</dbReference>
<dbReference type="OrthoDB" id="9782108at2"/>
<dbReference type="SUPFAM" id="SSF88659">
    <property type="entry name" value="Sigma3 and sigma4 domains of RNA polymerase sigma factors"/>
    <property type="match status" value="1"/>
</dbReference>
<dbReference type="InterPro" id="IPR007627">
    <property type="entry name" value="RNA_pol_sigma70_r2"/>
</dbReference>
<dbReference type="GO" id="GO:0016987">
    <property type="term" value="F:sigma factor activity"/>
    <property type="evidence" value="ECO:0007669"/>
    <property type="project" value="UniProtKB-KW"/>
</dbReference>
<dbReference type="InterPro" id="IPR013249">
    <property type="entry name" value="RNA_pol_sigma70_r4_t2"/>
</dbReference>
<organism evidence="7 8">
    <name type="scientific">Dokdonella koreensis DS-123</name>
    <dbReference type="NCBI Taxonomy" id="1300342"/>
    <lineage>
        <taxon>Bacteria</taxon>
        <taxon>Pseudomonadati</taxon>
        <taxon>Pseudomonadota</taxon>
        <taxon>Gammaproteobacteria</taxon>
        <taxon>Lysobacterales</taxon>
        <taxon>Rhodanobacteraceae</taxon>
        <taxon>Dokdonella</taxon>
    </lineage>
</organism>
<feature type="domain" description="RNA polymerase sigma-70 region 2" evidence="5">
    <location>
        <begin position="11"/>
        <end position="75"/>
    </location>
</feature>
<feature type="domain" description="RNA polymerase sigma factor 70 region 4 type 2" evidence="6">
    <location>
        <begin position="106"/>
        <end position="155"/>
    </location>
</feature>
<dbReference type="STRING" id="1300342.I596_1292"/>
<keyword evidence="3" id="KW-0731">Sigma factor</keyword>
<dbReference type="PATRIC" id="fig|1300342.3.peg.1260"/>
<evidence type="ECO:0000256" key="4">
    <source>
        <dbReference type="ARBA" id="ARBA00023163"/>
    </source>
</evidence>
<dbReference type="Proteomes" id="UP000076830">
    <property type="component" value="Chromosome"/>
</dbReference>
<sequence length="166" mass="18409">MTRPQIEEVLETYGPMLARIAASYAGEPARRDDLLQDISIALWRALPQWRGESALRSFVARVANNRAINHLAANRAALDAPLDPDLADPEADPLQQVQIGQRRQGLVEAVRGLPLAFRQPVVLALEGFTQKEIAELLGLAENTVAQRLSRARRRLRAQMGDDRDGN</sequence>
<dbReference type="Gene3D" id="1.10.1740.10">
    <property type="match status" value="1"/>
</dbReference>
<dbReference type="EMBL" id="CP015249">
    <property type="protein sequence ID" value="ANB17322.1"/>
    <property type="molecule type" value="Genomic_DNA"/>
</dbReference>
<evidence type="ECO:0000256" key="1">
    <source>
        <dbReference type="ARBA" id="ARBA00010641"/>
    </source>
</evidence>
<evidence type="ECO:0000313" key="7">
    <source>
        <dbReference type="EMBL" id="ANB17322.1"/>
    </source>
</evidence>
<dbReference type="Pfam" id="PF04542">
    <property type="entry name" value="Sigma70_r2"/>
    <property type="match status" value="1"/>
</dbReference>
<dbReference type="Pfam" id="PF08281">
    <property type="entry name" value="Sigma70_r4_2"/>
    <property type="match status" value="1"/>
</dbReference>
<evidence type="ECO:0000259" key="6">
    <source>
        <dbReference type="Pfam" id="PF08281"/>
    </source>
</evidence>
<dbReference type="InterPro" id="IPR036388">
    <property type="entry name" value="WH-like_DNA-bd_sf"/>
</dbReference>
<keyword evidence="2" id="KW-0805">Transcription regulation</keyword>
<proteinExistence type="inferred from homology"/>
<dbReference type="PANTHER" id="PTHR43133:SF45">
    <property type="entry name" value="RNA POLYMERASE ECF-TYPE SIGMA FACTOR"/>
    <property type="match status" value="1"/>
</dbReference>
<dbReference type="InterPro" id="IPR013324">
    <property type="entry name" value="RNA_pol_sigma_r3/r4-like"/>
</dbReference>
<gene>
    <name evidence="7" type="ORF">I596_1292</name>
</gene>
<dbReference type="Gene3D" id="1.10.10.10">
    <property type="entry name" value="Winged helix-like DNA-binding domain superfamily/Winged helix DNA-binding domain"/>
    <property type="match status" value="1"/>
</dbReference>
<dbReference type="AlphaFoldDB" id="A0A167GRU3"/>
<keyword evidence="8" id="KW-1185">Reference proteome</keyword>
<name>A0A167GRU3_9GAMM</name>
<protein>
    <submittedName>
        <fullName evidence="7">RNA polymerase sigma-54 factor RpoN</fullName>
    </submittedName>
</protein>
<evidence type="ECO:0000256" key="2">
    <source>
        <dbReference type="ARBA" id="ARBA00023015"/>
    </source>
</evidence>
<dbReference type="KEGG" id="dko:I596_1292"/>
<dbReference type="InterPro" id="IPR014284">
    <property type="entry name" value="RNA_pol_sigma-70_dom"/>
</dbReference>
<dbReference type="InterPro" id="IPR039425">
    <property type="entry name" value="RNA_pol_sigma-70-like"/>
</dbReference>
<dbReference type="GO" id="GO:0006352">
    <property type="term" value="P:DNA-templated transcription initiation"/>
    <property type="evidence" value="ECO:0007669"/>
    <property type="project" value="InterPro"/>
</dbReference>
<dbReference type="RefSeq" id="WP_067645445.1">
    <property type="nucleotide sequence ID" value="NZ_CP015249.1"/>
</dbReference>